<dbReference type="GeneTree" id="ENSGT01150000286943"/>
<reference evidence="1" key="3">
    <citation type="submission" date="2025-09" db="UniProtKB">
        <authorList>
            <consortium name="Ensembl"/>
        </authorList>
    </citation>
    <scope>IDENTIFICATION</scope>
</reference>
<reference evidence="1 2" key="1">
    <citation type="submission" date="2009-03" db="EMBL/GenBank/DDBJ databases">
        <authorList>
            <person name="Warren W."/>
            <person name="Ye L."/>
            <person name="Minx P."/>
            <person name="Worley K."/>
            <person name="Gibbs R."/>
            <person name="Wilson R.K."/>
        </authorList>
    </citation>
    <scope>NUCLEOTIDE SEQUENCE [LARGE SCALE GENOMIC DNA]</scope>
</reference>
<evidence type="ECO:0000313" key="1">
    <source>
        <dbReference type="Ensembl" id="ENSCJAP00000081790.1"/>
    </source>
</evidence>
<dbReference type="PANTHER" id="PTHR12138">
    <property type="entry name" value="PRIMATE-EXPANDED PROTEIN FAMILY"/>
    <property type="match status" value="1"/>
</dbReference>
<evidence type="ECO:0000313" key="2">
    <source>
        <dbReference type="Proteomes" id="UP000008225"/>
    </source>
</evidence>
<dbReference type="PANTHER" id="PTHR12138:SF162">
    <property type="entry name" value="CHROMOSOME UNDETERMINED SCAFFOLD_275, WHOLE GENOME SHOTGUN SEQUENCE"/>
    <property type="match status" value="1"/>
</dbReference>
<name>A0A8I3W594_CALJA</name>
<proteinExistence type="predicted"/>
<organism evidence="1 2">
    <name type="scientific">Callithrix jacchus</name>
    <name type="common">White-tufted-ear marmoset</name>
    <name type="synonym">Simia Jacchus</name>
    <dbReference type="NCBI Taxonomy" id="9483"/>
    <lineage>
        <taxon>Eukaryota</taxon>
        <taxon>Metazoa</taxon>
        <taxon>Chordata</taxon>
        <taxon>Craniata</taxon>
        <taxon>Vertebrata</taxon>
        <taxon>Euteleostomi</taxon>
        <taxon>Mammalia</taxon>
        <taxon>Eutheria</taxon>
        <taxon>Euarchontoglires</taxon>
        <taxon>Primates</taxon>
        <taxon>Haplorrhini</taxon>
        <taxon>Platyrrhini</taxon>
        <taxon>Cebidae</taxon>
        <taxon>Callitrichinae</taxon>
        <taxon>Callithrix</taxon>
        <taxon>Callithrix</taxon>
    </lineage>
</organism>
<accession>A0A8I3W594</accession>
<dbReference type="Proteomes" id="UP000008225">
    <property type="component" value="Chromosome 22"/>
</dbReference>
<dbReference type="PRINTS" id="PR02045">
    <property type="entry name" value="F138DOMAIN"/>
</dbReference>
<keyword evidence="2" id="KW-1185">Reference proteome</keyword>
<dbReference type="Ensembl" id="ENSCJAT00000148024.1">
    <property type="protein sequence ID" value="ENSCJAP00000081790.1"/>
    <property type="gene ID" value="ENSCJAG00000070600.1"/>
</dbReference>
<dbReference type="AlphaFoldDB" id="A0A8I3W594"/>
<reference evidence="1" key="2">
    <citation type="submission" date="2025-08" db="UniProtKB">
        <authorList>
            <consortium name="Ensembl"/>
        </authorList>
    </citation>
    <scope>IDENTIFICATION</scope>
</reference>
<protein>
    <submittedName>
        <fullName evidence="1">Uncharacterized protein</fullName>
    </submittedName>
</protein>
<sequence>MRQSFALLPGARLECSGAISAHCNICLPGLSNSLASASRVAGTTGAHSPHPANFFLETGSHCVAQAGLKLLSSSNPPTSASRVAVPQVCATMPG</sequence>